<proteinExistence type="predicted"/>
<evidence type="ECO:0000313" key="1">
    <source>
        <dbReference type="EMBL" id="AEA38926.1"/>
    </source>
</evidence>
<sequence length="73" mass="8553">MLLSIKRIKNFIMKRNKKLKKISSEKSIAISKILDFLLIEIINKSMVVKDRLKNNKIKKRTIQLALSVEINQT</sequence>
<dbReference type="GO" id="GO:0046982">
    <property type="term" value="F:protein heterodimerization activity"/>
    <property type="evidence" value="ECO:0007669"/>
    <property type="project" value="InterPro"/>
</dbReference>
<dbReference type="EMBL" id="CP002173">
    <property type="protein sequence ID" value="AEA38926.1"/>
    <property type="molecule type" value="Genomic_DNA"/>
</dbReference>
<dbReference type="SUPFAM" id="SSF47113">
    <property type="entry name" value="Histone-fold"/>
    <property type="match status" value="1"/>
</dbReference>
<dbReference type="Gene3D" id="1.10.20.10">
    <property type="entry name" value="Histone, subunit A"/>
    <property type="match status" value="1"/>
</dbReference>
<gene>
    <name evidence="1" type="ORF">CPARA_2gp268</name>
</gene>
<reference evidence="1 2" key="1">
    <citation type="journal article" date="2011" name="Genome Biol. Evol.">
        <title>Complete nucleomorph genome sequence of the nonphotosynthetic alga Cryptomonas paramecium reveals a core nucleomorph gene set.</title>
        <authorList>
            <person name="Tanifuji G."/>
            <person name="Onodera N.T."/>
            <person name="Wheeler T.J."/>
            <person name="Dlutek M."/>
            <person name="Donaher N."/>
            <person name="Archibald J.M."/>
        </authorList>
    </citation>
    <scope>NUCLEOTIDE SEQUENCE [LARGE SCALE GENOMIC DNA]</scope>
    <source>
        <strain evidence="1 2">CCAP977/2A</strain>
    </source>
</reference>
<keyword evidence="1" id="KW-0542">Nucleomorph</keyword>
<name>F2HHY0_9CRYP</name>
<dbReference type="Proteomes" id="UP000243423">
    <property type="component" value="Nucleomorph 2"/>
</dbReference>
<dbReference type="InterPro" id="IPR009072">
    <property type="entry name" value="Histone-fold"/>
</dbReference>
<organism evidence="1 2">
    <name type="scientific">Cryptomonas paramaecium</name>
    <dbReference type="NCBI Taxonomy" id="2898"/>
    <lineage>
        <taxon>Eukaryota</taxon>
        <taxon>Cryptophyceae</taxon>
        <taxon>Cryptomonadales</taxon>
        <taxon>Cryptomonadaceae</taxon>
        <taxon>Cryptomonas</taxon>
    </lineage>
</organism>
<accession>F2HHY0</accession>
<protein>
    <submittedName>
        <fullName evidence="1">Uncharacterized protein</fullName>
    </submittedName>
</protein>
<dbReference type="AlphaFoldDB" id="F2HHY0"/>
<geneLocation type="nucleomorph" evidence="1"/>
<dbReference type="GeneID" id="10447167"/>
<evidence type="ECO:0000313" key="2">
    <source>
        <dbReference type="Proteomes" id="UP000243423"/>
    </source>
</evidence>
<dbReference type="RefSeq" id="XP_003239824.1">
    <property type="nucleotide sequence ID" value="XM_003239776.1"/>
</dbReference>